<comment type="caution">
    <text evidence="1">The sequence shown here is derived from an EMBL/GenBank/DDBJ whole genome shotgun (WGS) entry which is preliminary data.</text>
</comment>
<evidence type="ECO:0000313" key="2">
    <source>
        <dbReference type="Proteomes" id="UP001216907"/>
    </source>
</evidence>
<name>A0ABT6FLI0_9BACT</name>
<evidence type="ECO:0000313" key="1">
    <source>
        <dbReference type="EMBL" id="MDG3008419.1"/>
    </source>
</evidence>
<protein>
    <submittedName>
        <fullName evidence="1">Uncharacterized protein</fullName>
    </submittedName>
</protein>
<organism evidence="1 2">
    <name type="scientific">Paludisphaera mucosa</name>
    <dbReference type="NCBI Taxonomy" id="3030827"/>
    <lineage>
        <taxon>Bacteria</taxon>
        <taxon>Pseudomonadati</taxon>
        <taxon>Planctomycetota</taxon>
        <taxon>Planctomycetia</taxon>
        <taxon>Isosphaerales</taxon>
        <taxon>Isosphaeraceae</taxon>
        <taxon>Paludisphaera</taxon>
    </lineage>
</organism>
<keyword evidence="2" id="KW-1185">Reference proteome</keyword>
<gene>
    <name evidence="1" type="ORF">PZE19_32030</name>
</gene>
<dbReference type="EMBL" id="JARRAG010000006">
    <property type="protein sequence ID" value="MDG3008419.1"/>
    <property type="molecule type" value="Genomic_DNA"/>
</dbReference>
<accession>A0ABT6FLI0</accession>
<dbReference type="Proteomes" id="UP001216907">
    <property type="component" value="Unassembled WGS sequence"/>
</dbReference>
<proteinExistence type="predicted"/>
<reference evidence="1 2" key="1">
    <citation type="submission" date="2023-03" db="EMBL/GenBank/DDBJ databases">
        <title>Paludisphaera mucosa sp. nov. a novel planctomycete from northern fen.</title>
        <authorList>
            <person name="Ivanova A."/>
        </authorList>
    </citation>
    <scope>NUCLEOTIDE SEQUENCE [LARGE SCALE GENOMIC DNA]</scope>
    <source>
        <strain evidence="1 2">Pla2</strain>
    </source>
</reference>
<sequence length="92" mass="10323">MRAFVGEIDHTGLRRFIPEDQVARNELHRLTRRRHPGPSAFVWTLLADEDAEDLRVDVGTGRHAEAYSLLLNRAVELISLRDAASGCARAES</sequence>
<dbReference type="RefSeq" id="WP_277864740.1">
    <property type="nucleotide sequence ID" value="NZ_JARRAG010000006.1"/>
</dbReference>